<evidence type="ECO:0000313" key="2">
    <source>
        <dbReference type="Proteomes" id="UP000276215"/>
    </source>
</evidence>
<keyword evidence="2" id="KW-1185">Reference proteome</keyword>
<evidence type="ECO:0000313" key="1">
    <source>
        <dbReference type="EMBL" id="RPA98491.1"/>
    </source>
</evidence>
<dbReference type="OrthoDB" id="5400059at2759"/>
<reference evidence="1 2" key="1">
    <citation type="journal article" date="2018" name="Nat. Ecol. Evol.">
        <title>Pezizomycetes genomes reveal the molecular basis of ectomycorrhizal truffle lifestyle.</title>
        <authorList>
            <person name="Murat C."/>
            <person name="Payen T."/>
            <person name="Noel B."/>
            <person name="Kuo A."/>
            <person name="Morin E."/>
            <person name="Chen J."/>
            <person name="Kohler A."/>
            <person name="Krizsan K."/>
            <person name="Balestrini R."/>
            <person name="Da Silva C."/>
            <person name="Montanini B."/>
            <person name="Hainaut M."/>
            <person name="Levati E."/>
            <person name="Barry K.W."/>
            <person name="Belfiori B."/>
            <person name="Cichocki N."/>
            <person name="Clum A."/>
            <person name="Dockter R.B."/>
            <person name="Fauchery L."/>
            <person name="Guy J."/>
            <person name="Iotti M."/>
            <person name="Le Tacon F."/>
            <person name="Lindquist E.A."/>
            <person name="Lipzen A."/>
            <person name="Malagnac F."/>
            <person name="Mello A."/>
            <person name="Molinier V."/>
            <person name="Miyauchi S."/>
            <person name="Poulain J."/>
            <person name="Riccioni C."/>
            <person name="Rubini A."/>
            <person name="Sitrit Y."/>
            <person name="Splivallo R."/>
            <person name="Traeger S."/>
            <person name="Wang M."/>
            <person name="Zifcakova L."/>
            <person name="Wipf D."/>
            <person name="Zambonelli A."/>
            <person name="Paolocci F."/>
            <person name="Nowrousian M."/>
            <person name="Ottonello S."/>
            <person name="Baldrian P."/>
            <person name="Spatafora J.W."/>
            <person name="Henrissat B."/>
            <person name="Nagy L.G."/>
            <person name="Aury J.M."/>
            <person name="Wincker P."/>
            <person name="Grigoriev I.V."/>
            <person name="Bonfante P."/>
            <person name="Martin F.M."/>
        </authorList>
    </citation>
    <scope>NUCLEOTIDE SEQUENCE [LARGE SCALE GENOMIC DNA]</scope>
    <source>
        <strain evidence="1 2">120613-1</strain>
    </source>
</reference>
<organism evidence="1 2">
    <name type="scientific">Choiromyces venosus 120613-1</name>
    <dbReference type="NCBI Taxonomy" id="1336337"/>
    <lineage>
        <taxon>Eukaryota</taxon>
        <taxon>Fungi</taxon>
        <taxon>Dikarya</taxon>
        <taxon>Ascomycota</taxon>
        <taxon>Pezizomycotina</taxon>
        <taxon>Pezizomycetes</taxon>
        <taxon>Pezizales</taxon>
        <taxon>Tuberaceae</taxon>
        <taxon>Choiromyces</taxon>
    </lineage>
</organism>
<proteinExistence type="predicted"/>
<name>A0A3N4JNX0_9PEZI</name>
<sequence>MHQSKVLSLPNLIDHLNDKKLRQVIHPQVWSPVYLRALKITLVEGVIGTRFIDGAPDALLEESELIELLEGILGVERPYGRVNDRRTLINIIIALGSKLETCGAGGQAEKFVWYVIKYDT</sequence>
<dbReference type="AlphaFoldDB" id="A0A3N4JNX0"/>
<protein>
    <submittedName>
        <fullName evidence="1">Uncharacterized protein</fullName>
    </submittedName>
</protein>
<gene>
    <name evidence="1" type="ORF">L873DRAFT_1790284</name>
</gene>
<dbReference type="EMBL" id="ML120395">
    <property type="protein sequence ID" value="RPA98491.1"/>
    <property type="molecule type" value="Genomic_DNA"/>
</dbReference>
<accession>A0A3N4JNX0</accession>
<dbReference type="Proteomes" id="UP000276215">
    <property type="component" value="Unassembled WGS sequence"/>
</dbReference>